<reference evidence="1 2" key="1">
    <citation type="submission" date="2019-03" db="EMBL/GenBank/DDBJ databases">
        <title>Genomic Encyclopedia of Type Strains, Phase IV (KMG-IV): sequencing the most valuable type-strain genomes for metagenomic binning, comparative biology and taxonomic classification.</title>
        <authorList>
            <person name="Goeker M."/>
        </authorList>
    </citation>
    <scope>NUCLEOTIDE SEQUENCE [LARGE SCALE GENOMIC DNA]</scope>
    <source>
        <strain evidence="1 2">DSM 101688</strain>
    </source>
</reference>
<protein>
    <submittedName>
        <fullName evidence="1">Uncharacterized protein</fullName>
    </submittedName>
</protein>
<gene>
    <name evidence="1" type="ORF">EDD55_105147</name>
</gene>
<name>A0A4V2UNM4_9PROT</name>
<proteinExistence type="predicted"/>
<dbReference type="RefSeq" id="WP_132939048.1">
    <property type="nucleotide sequence ID" value="NZ_CP119676.1"/>
</dbReference>
<dbReference type="Proteomes" id="UP000295304">
    <property type="component" value="Unassembled WGS sequence"/>
</dbReference>
<evidence type="ECO:0000313" key="1">
    <source>
        <dbReference type="EMBL" id="TCS62601.1"/>
    </source>
</evidence>
<accession>A0A4V2UNM4</accession>
<dbReference type="EMBL" id="SLZW01000005">
    <property type="protein sequence ID" value="TCS62601.1"/>
    <property type="molecule type" value="Genomic_DNA"/>
</dbReference>
<evidence type="ECO:0000313" key="2">
    <source>
        <dbReference type="Proteomes" id="UP000295304"/>
    </source>
</evidence>
<organism evidence="1 2">
    <name type="scientific">Varunaivibrio sulfuroxidans</name>
    <dbReference type="NCBI Taxonomy" id="1773489"/>
    <lineage>
        <taxon>Bacteria</taxon>
        <taxon>Pseudomonadati</taxon>
        <taxon>Pseudomonadota</taxon>
        <taxon>Alphaproteobacteria</taxon>
        <taxon>Rhodospirillales</taxon>
        <taxon>Magnetovibrionaceae</taxon>
        <taxon>Varunaivibrio</taxon>
    </lineage>
</organism>
<comment type="caution">
    <text evidence="1">The sequence shown here is derived from an EMBL/GenBank/DDBJ whole genome shotgun (WGS) entry which is preliminary data.</text>
</comment>
<dbReference type="AlphaFoldDB" id="A0A4V2UNM4"/>
<sequence length="162" mass="17786">MAGYSFIDGMSNNAVDAYNAGVKPLSKITITDLRAAGWAGTKKLAVALAKDGFWPSSEWHHSGGTWYNRVDFYDPALLVDAWSELDAAERTEKKAMVEKKPAQPEGRRVTGQYATFGGSRRRPRFLGHVDFTGTLVGDWIEIDGGGRKKAAGNNIIWSYADD</sequence>
<keyword evidence="2" id="KW-1185">Reference proteome</keyword>